<keyword evidence="4 6" id="KW-1133">Transmembrane helix</keyword>
<evidence type="ECO:0000259" key="7">
    <source>
        <dbReference type="PROSITE" id="PS50850"/>
    </source>
</evidence>
<dbReference type="InterPro" id="IPR011701">
    <property type="entry name" value="MFS"/>
</dbReference>
<feature type="transmembrane region" description="Helical" evidence="6">
    <location>
        <begin position="222"/>
        <end position="242"/>
    </location>
</feature>
<keyword evidence="5 6" id="KW-0472">Membrane</keyword>
<evidence type="ECO:0000256" key="4">
    <source>
        <dbReference type="ARBA" id="ARBA00022989"/>
    </source>
</evidence>
<keyword evidence="3 6" id="KW-0812">Transmembrane</keyword>
<dbReference type="SUPFAM" id="SSF103473">
    <property type="entry name" value="MFS general substrate transporter"/>
    <property type="match status" value="1"/>
</dbReference>
<feature type="transmembrane region" description="Helical" evidence="6">
    <location>
        <begin position="370"/>
        <end position="389"/>
    </location>
</feature>
<sequence length="406" mass="44879">MQNRKRGHQTALWTKSFTMLVIASLFLFMSFQMLIPTLPPYIKSLGASGFEIGMITLVFSVGAVLTRPLIGYMLEFRPRKPLVLIGAGGLLAVTILYPLTQIVTILLLFRLLHGLMWGWSSTVNGTAAVDLVPNERLGEGMGYYGLSITVGMIIAPSLGIYVYQNFPFTVLIVISALLGFIAFILLAFIQYHTPDNILIANRKNLQFSIVDSLVEKSSLTPAVITFLATFGYGTIVTFIVIFAEERGIAEIFLFYLLNALTATLIRPITGRWFDRKGPIQLVAFCSLLTFISMWMLSFSSNWLGIVVAGTLFGAGYGSLIPALQAWVLAMTPHQRRGVANGMFYSAIDLGIGLSGLVFGLIALFVGTAQLFQISSFFFLIVVFITLSVGKKWQKESETRKKREFLL</sequence>
<proteinExistence type="predicted"/>
<organism evidence="8 9">
    <name type="scientific">Siminovitchia thermophila</name>
    <dbReference type="NCBI Taxonomy" id="1245522"/>
    <lineage>
        <taxon>Bacteria</taxon>
        <taxon>Bacillati</taxon>
        <taxon>Bacillota</taxon>
        <taxon>Bacilli</taxon>
        <taxon>Bacillales</taxon>
        <taxon>Bacillaceae</taxon>
        <taxon>Siminovitchia</taxon>
    </lineage>
</organism>
<accession>A0ABS2RCD7</accession>
<evidence type="ECO:0000256" key="5">
    <source>
        <dbReference type="ARBA" id="ARBA00023136"/>
    </source>
</evidence>
<evidence type="ECO:0000313" key="8">
    <source>
        <dbReference type="EMBL" id="MBM7717323.1"/>
    </source>
</evidence>
<feature type="transmembrane region" description="Helical" evidence="6">
    <location>
        <begin position="341"/>
        <end position="364"/>
    </location>
</feature>
<keyword evidence="2" id="KW-0813">Transport</keyword>
<evidence type="ECO:0000256" key="1">
    <source>
        <dbReference type="ARBA" id="ARBA00004651"/>
    </source>
</evidence>
<feature type="transmembrane region" description="Helical" evidence="6">
    <location>
        <begin position="248"/>
        <end position="265"/>
    </location>
</feature>
<dbReference type="InterPro" id="IPR052714">
    <property type="entry name" value="MFS_Exporter"/>
</dbReference>
<feature type="transmembrane region" description="Helical" evidence="6">
    <location>
        <begin position="169"/>
        <end position="189"/>
    </location>
</feature>
<dbReference type="InterPro" id="IPR036259">
    <property type="entry name" value="MFS_trans_sf"/>
</dbReference>
<feature type="transmembrane region" description="Helical" evidence="6">
    <location>
        <begin position="47"/>
        <end position="70"/>
    </location>
</feature>
<feature type="transmembrane region" description="Helical" evidence="6">
    <location>
        <begin position="144"/>
        <end position="163"/>
    </location>
</feature>
<dbReference type="PROSITE" id="PS50850">
    <property type="entry name" value="MFS"/>
    <property type="match status" value="1"/>
</dbReference>
<feature type="transmembrane region" description="Helical" evidence="6">
    <location>
        <begin position="277"/>
        <end position="296"/>
    </location>
</feature>
<feature type="transmembrane region" description="Helical" evidence="6">
    <location>
        <begin position="302"/>
        <end position="329"/>
    </location>
</feature>
<feature type="transmembrane region" description="Helical" evidence="6">
    <location>
        <begin position="82"/>
        <end position="109"/>
    </location>
</feature>
<dbReference type="PANTHER" id="PTHR23531:SF2">
    <property type="entry name" value="PERMEASE"/>
    <property type="match status" value="1"/>
</dbReference>
<evidence type="ECO:0000313" key="9">
    <source>
        <dbReference type="Proteomes" id="UP000823485"/>
    </source>
</evidence>
<dbReference type="InterPro" id="IPR020846">
    <property type="entry name" value="MFS_dom"/>
</dbReference>
<name>A0ABS2RCD7_9BACI</name>
<dbReference type="Gene3D" id="1.20.1250.20">
    <property type="entry name" value="MFS general substrate transporter like domains"/>
    <property type="match status" value="1"/>
</dbReference>
<evidence type="ECO:0000256" key="3">
    <source>
        <dbReference type="ARBA" id="ARBA00022692"/>
    </source>
</evidence>
<comment type="subcellular location">
    <subcellularLocation>
        <location evidence="1">Cell membrane</location>
        <topology evidence="1">Multi-pass membrane protein</topology>
    </subcellularLocation>
</comment>
<feature type="transmembrane region" description="Helical" evidence="6">
    <location>
        <begin position="12"/>
        <end position="35"/>
    </location>
</feature>
<dbReference type="Pfam" id="PF07690">
    <property type="entry name" value="MFS_1"/>
    <property type="match status" value="1"/>
</dbReference>
<dbReference type="RefSeq" id="WP_077113425.1">
    <property type="nucleotide sequence ID" value="NZ_JAFBFH010000043.1"/>
</dbReference>
<dbReference type="CDD" id="cd17489">
    <property type="entry name" value="MFS_YfcJ_like"/>
    <property type="match status" value="1"/>
</dbReference>
<dbReference type="EMBL" id="JAFBFH010000043">
    <property type="protein sequence ID" value="MBM7717323.1"/>
    <property type="molecule type" value="Genomic_DNA"/>
</dbReference>
<evidence type="ECO:0000256" key="2">
    <source>
        <dbReference type="ARBA" id="ARBA00022448"/>
    </source>
</evidence>
<reference evidence="8 9" key="1">
    <citation type="submission" date="2021-01" db="EMBL/GenBank/DDBJ databases">
        <title>Genomic Encyclopedia of Type Strains, Phase IV (KMG-IV): sequencing the most valuable type-strain genomes for metagenomic binning, comparative biology and taxonomic classification.</title>
        <authorList>
            <person name="Goeker M."/>
        </authorList>
    </citation>
    <scope>NUCLEOTIDE SEQUENCE [LARGE SCALE GENOMIC DNA]</scope>
    <source>
        <strain evidence="8 9">DSM 105453</strain>
    </source>
</reference>
<comment type="caution">
    <text evidence="8">The sequence shown here is derived from an EMBL/GenBank/DDBJ whole genome shotgun (WGS) entry which is preliminary data.</text>
</comment>
<protein>
    <submittedName>
        <fullName evidence="8">MFS family arabinose efflux permease</fullName>
    </submittedName>
</protein>
<gene>
    <name evidence="8" type="ORF">JOC94_004350</name>
</gene>
<feature type="domain" description="Major facilitator superfamily (MFS) profile" evidence="7">
    <location>
        <begin position="16"/>
        <end position="393"/>
    </location>
</feature>
<keyword evidence="9" id="KW-1185">Reference proteome</keyword>
<dbReference type="PANTHER" id="PTHR23531">
    <property type="entry name" value="QUINOLENE RESISTANCE PROTEIN NORA"/>
    <property type="match status" value="1"/>
</dbReference>
<evidence type="ECO:0000256" key="6">
    <source>
        <dbReference type="SAM" id="Phobius"/>
    </source>
</evidence>
<dbReference type="Proteomes" id="UP000823485">
    <property type="component" value="Unassembled WGS sequence"/>
</dbReference>